<dbReference type="GeneID" id="60421705"/>
<organism evidence="2 3">
    <name type="scientific">Candidatus Nitrosocosmicus oleophilus</name>
    <dbReference type="NCBI Taxonomy" id="1353260"/>
    <lineage>
        <taxon>Archaea</taxon>
        <taxon>Nitrososphaerota</taxon>
        <taxon>Nitrososphaeria</taxon>
        <taxon>Nitrososphaerales</taxon>
        <taxon>Nitrososphaeraceae</taxon>
        <taxon>Candidatus Nitrosocosmicus</taxon>
    </lineage>
</organism>
<dbReference type="PANTHER" id="PTHR37314">
    <property type="entry name" value="SLR0142 PROTEIN"/>
    <property type="match status" value="1"/>
</dbReference>
<proteinExistence type="predicted"/>
<keyword evidence="3" id="KW-1185">Reference proteome</keyword>
<evidence type="ECO:0008006" key="4">
    <source>
        <dbReference type="Google" id="ProtNLM"/>
    </source>
</evidence>
<accession>A0A654LZX6</accession>
<feature type="transmembrane region" description="Helical" evidence="1">
    <location>
        <begin position="69"/>
        <end position="91"/>
    </location>
</feature>
<protein>
    <recommendedName>
        <fullName evidence="4">DUF1275 domain-containing protein</fullName>
    </recommendedName>
</protein>
<sequence>MKRNRLAFLILLSQYLILSKSIMNNPSDKIPAKNSSKLPADVPYAKTQTLYLRNIRLVAHASMSGFMDAISFIELNVFASVLTGNTVLLGLAICNGNLLNVIVPLVAIMGFIGGVALGNRLAEPDLEFQRKIWPTTVTRALMVEGIFLAQASYHSSLKVMIFKEF</sequence>
<evidence type="ECO:0000256" key="1">
    <source>
        <dbReference type="SAM" id="Phobius"/>
    </source>
</evidence>
<dbReference type="RefSeq" id="WP_196818266.1">
    <property type="nucleotide sequence ID" value="NZ_CP012850.1"/>
</dbReference>
<dbReference type="Proteomes" id="UP000058925">
    <property type="component" value="Chromosome"/>
</dbReference>
<keyword evidence="1" id="KW-0472">Membrane</keyword>
<dbReference type="KEGG" id="taa:NMY3_01690"/>
<dbReference type="InterPro" id="IPR010699">
    <property type="entry name" value="DUF1275"/>
</dbReference>
<evidence type="ECO:0000313" key="3">
    <source>
        <dbReference type="Proteomes" id="UP000058925"/>
    </source>
</evidence>
<dbReference type="PANTHER" id="PTHR37314:SF4">
    <property type="entry name" value="UPF0700 TRANSMEMBRANE PROTEIN YOAK"/>
    <property type="match status" value="1"/>
</dbReference>
<keyword evidence="1" id="KW-0812">Transmembrane</keyword>
<name>A0A654LZX6_9ARCH</name>
<keyword evidence="1" id="KW-1133">Transmembrane helix</keyword>
<dbReference type="Pfam" id="PF06912">
    <property type="entry name" value="DUF1275"/>
    <property type="match status" value="1"/>
</dbReference>
<gene>
    <name evidence="2" type="ORF">NMY3_01690</name>
</gene>
<dbReference type="AlphaFoldDB" id="A0A654LZX6"/>
<dbReference type="EMBL" id="CP012850">
    <property type="protein sequence ID" value="ALI35893.1"/>
    <property type="molecule type" value="Genomic_DNA"/>
</dbReference>
<reference evidence="3" key="1">
    <citation type="submission" date="2015-10" db="EMBL/GenBank/DDBJ databases">
        <title>Niche specialization of a soil ammonia-oxidizing archaeon, Candidatus Nitrosocosmicus oleophilus.</title>
        <authorList>
            <person name="Jung M.-Y."/>
            <person name="Rhee S.-K."/>
        </authorList>
    </citation>
    <scope>NUCLEOTIDE SEQUENCE [LARGE SCALE GENOMIC DNA]</scope>
    <source>
        <strain evidence="3">MY3</strain>
    </source>
</reference>
<feature type="transmembrane region" description="Helical" evidence="1">
    <location>
        <begin position="98"/>
        <end position="117"/>
    </location>
</feature>
<evidence type="ECO:0000313" key="2">
    <source>
        <dbReference type="EMBL" id="ALI35893.1"/>
    </source>
</evidence>